<feature type="transmembrane region" description="Helical" evidence="2">
    <location>
        <begin position="139"/>
        <end position="163"/>
    </location>
</feature>
<dbReference type="Pfam" id="PF16927">
    <property type="entry name" value="HisKA_7TM"/>
    <property type="match status" value="1"/>
</dbReference>
<feature type="domain" description="GGDEF" evidence="4">
    <location>
        <begin position="402"/>
        <end position="534"/>
    </location>
</feature>
<feature type="transmembrane region" description="Helical" evidence="2">
    <location>
        <begin position="100"/>
        <end position="119"/>
    </location>
</feature>
<dbReference type="Pfam" id="PF08448">
    <property type="entry name" value="PAS_4"/>
    <property type="match status" value="1"/>
</dbReference>
<dbReference type="Gene3D" id="3.30.70.270">
    <property type="match status" value="1"/>
</dbReference>
<evidence type="ECO:0000313" key="6">
    <source>
        <dbReference type="Proteomes" id="UP000578112"/>
    </source>
</evidence>
<dbReference type="Proteomes" id="UP000578112">
    <property type="component" value="Unassembled WGS sequence"/>
</dbReference>
<dbReference type="InterPro" id="IPR000014">
    <property type="entry name" value="PAS"/>
</dbReference>
<dbReference type="FunFam" id="3.30.70.270:FF:000001">
    <property type="entry name" value="Diguanylate cyclase domain protein"/>
    <property type="match status" value="1"/>
</dbReference>
<evidence type="ECO:0000256" key="1">
    <source>
        <dbReference type="SAM" id="Coils"/>
    </source>
</evidence>
<keyword evidence="1" id="KW-0175">Coiled coil</keyword>
<feature type="transmembrane region" description="Helical" evidence="2">
    <location>
        <begin position="6"/>
        <end position="25"/>
    </location>
</feature>
<dbReference type="GO" id="GO:0043709">
    <property type="term" value="P:cell adhesion involved in single-species biofilm formation"/>
    <property type="evidence" value="ECO:0007669"/>
    <property type="project" value="TreeGrafter"/>
</dbReference>
<dbReference type="InterPro" id="IPR029787">
    <property type="entry name" value="Nucleotide_cyclase"/>
</dbReference>
<evidence type="ECO:0000313" key="5">
    <source>
        <dbReference type="EMBL" id="MBB4760959.1"/>
    </source>
</evidence>
<keyword evidence="6" id="KW-1185">Reference proteome</keyword>
<comment type="caution">
    <text evidence="5">The sequence shown here is derived from an EMBL/GenBank/DDBJ whole genome shotgun (WGS) entry which is preliminary data.</text>
</comment>
<feature type="transmembrane region" description="Helical" evidence="2">
    <location>
        <begin position="62"/>
        <end position="88"/>
    </location>
</feature>
<dbReference type="SUPFAM" id="SSF55785">
    <property type="entry name" value="PYP-like sensor domain (PAS domain)"/>
    <property type="match status" value="1"/>
</dbReference>
<dbReference type="AlphaFoldDB" id="A0A7W7HUA6"/>
<accession>A0A7W7HUA6</accession>
<dbReference type="PROSITE" id="PS50887">
    <property type="entry name" value="GGDEF"/>
    <property type="match status" value="1"/>
</dbReference>
<dbReference type="CDD" id="cd01949">
    <property type="entry name" value="GGDEF"/>
    <property type="match status" value="1"/>
</dbReference>
<evidence type="ECO:0000256" key="2">
    <source>
        <dbReference type="SAM" id="Phobius"/>
    </source>
</evidence>
<evidence type="ECO:0000259" key="3">
    <source>
        <dbReference type="PROSITE" id="PS50113"/>
    </source>
</evidence>
<dbReference type="PANTHER" id="PTHR45138:SF9">
    <property type="entry name" value="DIGUANYLATE CYCLASE DGCM-RELATED"/>
    <property type="match status" value="1"/>
</dbReference>
<gene>
    <name evidence="5" type="ORF">BJ971_001515</name>
</gene>
<dbReference type="InterPro" id="IPR031621">
    <property type="entry name" value="HisKA_7TM"/>
</dbReference>
<reference evidence="5 6" key="1">
    <citation type="submission" date="2020-08" db="EMBL/GenBank/DDBJ databases">
        <title>Sequencing the genomes of 1000 actinobacteria strains.</title>
        <authorList>
            <person name="Klenk H.-P."/>
        </authorList>
    </citation>
    <scope>NUCLEOTIDE SEQUENCE [LARGE SCALE GENOMIC DNA]</scope>
    <source>
        <strain evidence="5 6">DSM 43149</strain>
    </source>
</reference>
<sequence>MATYVLTLLFLTAAGIAAAVSVTGWRRRHQAPGYGAMAVLGAGITQWAVVDAASMQFRDPGIVLALLGSAFIGVCAVVASWHCFSYTTIDRGWRLTRRHLTWLAIEPALCLLAVATNPWHHQFFAGAEPTGFDGAYVAIFGPLFWLHTTYCYVLLGIALTRVIRGWARGASRYRGYLIAVIISMPSAIFNAIGLSLHGKLIDLTVLGFAVSTPIMYVMMTRFSLPGLAPVAHERVFQKIGDAVVVVDAGGRVLNLNPAADRLLHSLLPEAPSSYVGATLRVLFGAETGIKLVLDADVDVDHTIQNVAGSGHDLEVRVSALQDRAGRSIGWALVARDITERSRQRRELERVNNQLREQLHTIELLRADLAEQAVRDHLTGLHNRRYLMNALAAAVQHASNAGTPLALALVDLDHFKRVNDEYGHAAGDAVLVELARTLSRALGDGEVVARHGGEEFVLLLPGATPAEAVARLDALRQTVRDNALIFGGATIVTTFSAGVTVYTGPESPATLLQAADDALYAAKQGGRDRVVLAAAALPAA</sequence>
<protein>
    <submittedName>
        <fullName evidence="5">Diguanylate cyclase (GGDEF)-like protein</fullName>
    </submittedName>
</protein>
<evidence type="ECO:0000259" key="4">
    <source>
        <dbReference type="PROSITE" id="PS50887"/>
    </source>
</evidence>
<dbReference type="GO" id="GO:0052621">
    <property type="term" value="F:diguanylate cyclase activity"/>
    <property type="evidence" value="ECO:0007669"/>
    <property type="project" value="TreeGrafter"/>
</dbReference>
<keyword evidence="2" id="KW-0812">Transmembrane</keyword>
<feature type="domain" description="PAC" evidence="3">
    <location>
        <begin position="297"/>
        <end position="349"/>
    </location>
</feature>
<dbReference type="InterPro" id="IPR000700">
    <property type="entry name" value="PAS-assoc_C"/>
</dbReference>
<dbReference type="PANTHER" id="PTHR45138">
    <property type="entry name" value="REGULATORY COMPONENTS OF SENSORY TRANSDUCTION SYSTEM"/>
    <property type="match status" value="1"/>
</dbReference>
<keyword evidence="2" id="KW-0472">Membrane</keyword>
<feature type="transmembrane region" description="Helical" evidence="2">
    <location>
        <begin position="32"/>
        <end position="50"/>
    </location>
</feature>
<dbReference type="EMBL" id="JACHNH010000001">
    <property type="protein sequence ID" value="MBB4760959.1"/>
    <property type="molecule type" value="Genomic_DNA"/>
</dbReference>
<name>A0A7W7HUA6_9ACTN</name>
<dbReference type="Gene3D" id="3.30.450.20">
    <property type="entry name" value="PAS domain"/>
    <property type="match status" value="1"/>
</dbReference>
<proteinExistence type="predicted"/>
<organism evidence="5 6">
    <name type="scientific">Actinoplanes digitatis</name>
    <dbReference type="NCBI Taxonomy" id="1868"/>
    <lineage>
        <taxon>Bacteria</taxon>
        <taxon>Bacillati</taxon>
        <taxon>Actinomycetota</taxon>
        <taxon>Actinomycetes</taxon>
        <taxon>Micromonosporales</taxon>
        <taxon>Micromonosporaceae</taxon>
        <taxon>Actinoplanes</taxon>
    </lineage>
</organism>
<dbReference type="InterPro" id="IPR043128">
    <property type="entry name" value="Rev_trsase/Diguanyl_cyclase"/>
</dbReference>
<dbReference type="InterPro" id="IPR035965">
    <property type="entry name" value="PAS-like_dom_sf"/>
</dbReference>
<dbReference type="RefSeq" id="WP_184991078.1">
    <property type="nucleotide sequence ID" value="NZ_BOMK01000037.1"/>
</dbReference>
<dbReference type="NCBIfam" id="TIGR00254">
    <property type="entry name" value="GGDEF"/>
    <property type="match status" value="1"/>
</dbReference>
<keyword evidence="2" id="KW-1133">Transmembrane helix</keyword>
<dbReference type="PROSITE" id="PS50113">
    <property type="entry name" value="PAC"/>
    <property type="match status" value="1"/>
</dbReference>
<dbReference type="InterPro" id="IPR050469">
    <property type="entry name" value="Diguanylate_Cyclase"/>
</dbReference>
<dbReference type="GO" id="GO:1902201">
    <property type="term" value="P:negative regulation of bacterial-type flagellum-dependent cell motility"/>
    <property type="evidence" value="ECO:0007669"/>
    <property type="project" value="TreeGrafter"/>
</dbReference>
<feature type="coiled-coil region" evidence="1">
    <location>
        <begin position="337"/>
        <end position="371"/>
    </location>
</feature>
<dbReference type="CDD" id="cd00130">
    <property type="entry name" value="PAS"/>
    <property type="match status" value="1"/>
</dbReference>
<dbReference type="SUPFAM" id="SSF55073">
    <property type="entry name" value="Nucleotide cyclase"/>
    <property type="match status" value="1"/>
</dbReference>
<feature type="transmembrane region" description="Helical" evidence="2">
    <location>
        <begin position="175"/>
        <end position="194"/>
    </location>
</feature>
<dbReference type="InterPro" id="IPR013656">
    <property type="entry name" value="PAS_4"/>
</dbReference>
<dbReference type="Pfam" id="PF00990">
    <property type="entry name" value="GGDEF"/>
    <property type="match status" value="1"/>
</dbReference>
<dbReference type="InterPro" id="IPR000160">
    <property type="entry name" value="GGDEF_dom"/>
</dbReference>
<dbReference type="SMART" id="SM00267">
    <property type="entry name" value="GGDEF"/>
    <property type="match status" value="1"/>
</dbReference>
<dbReference type="GO" id="GO:0005886">
    <property type="term" value="C:plasma membrane"/>
    <property type="evidence" value="ECO:0007669"/>
    <property type="project" value="TreeGrafter"/>
</dbReference>